<sequence length="160" mass="15798">MGIHQTGPGGTPRSRLRAAALIGAVGLVTTACGGGGSGSSAPSSSPAAAPAATAAGEPVKVTLTEFKVSLADQTLPAGTYTFVIDNSGQTAHALEVKGPDGLDEKTATLRGGQSANLTVTLRQGAYELWCPVGNHKDQGMDTTITVDAAATSTPTGGGSY</sequence>
<evidence type="ECO:0000259" key="2">
    <source>
        <dbReference type="Pfam" id="PF13473"/>
    </source>
</evidence>
<evidence type="ECO:0000256" key="1">
    <source>
        <dbReference type="ARBA" id="ARBA00022723"/>
    </source>
</evidence>
<reference evidence="3 4" key="1">
    <citation type="submission" date="2016-10" db="EMBL/GenBank/DDBJ databases">
        <authorList>
            <person name="de Groot N.N."/>
        </authorList>
    </citation>
    <scope>NUCLEOTIDE SEQUENCE [LARGE SCALE GENOMIC DNA]</scope>
    <source>
        <strain evidence="3 4">DSM 44993</strain>
    </source>
</reference>
<organism evidence="3 4">
    <name type="scientific">Amycolatopsis saalfeldensis</name>
    <dbReference type="NCBI Taxonomy" id="394193"/>
    <lineage>
        <taxon>Bacteria</taxon>
        <taxon>Bacillati</taxon>
        <taxon>Actinomycetota</taxon>
        <taxon>Actinomycetes</taxon>
        <taxon>Pseudonocardiales</taxon>
        <taxon>Pseudonocardiaceae</taxon>
        <taxon>Amycolatopsis</taxon>
    </lineage>
</organism>
<dbReference type="InterPro" id="IPR033138">
    <property type="entry name" value="Cu_oxidase_CS"/>
</dbReference>
<evidence type="ECO:0000313" key="3">
    <source>
        <dbReference type="EMBL" id="SEP53527.1"/>
    </source>
</evidence>
<accession>A0A1H8YMW1</accession>
<dbReference type="STRING" id="394193.SAMN04489732_12814"/>
<dbReference type="GO" id="GO:0046872">
    <property type="term" value="F:metal ion binding"/>
    <property type="evidence" value="ECO:0007669"/>
    <property type="project" value="UniProtKB-KW"/>
</dbReference>
<keyword evidence="1" id="KW-0479">Metal-binding</keyword>
<keyword evidence="4" id="KW-1185">Reference proteome</keyword>
<protein>
    <submittedName>
        <fullName evidence="3">Uncharacterized copper-binding protein, cupredoxin-like subfamily</fullName>
    </submittedName>
</protein>
<dbReference type="Pfam" id="PF13473">
    <property type="entry name" value="Cupredoxin_1"/>
    <property type="match status" value="1"/>
</dbReference>
<name>A0A1H8YMW1_9PSEU</name>
<dbReference type="SUPFAM" id="SSF49503">
    <property type="entry name" value="Cupredoxins"/>
    <property type="match status" value="1"/>
</dbReference>
<dbReference type="Proteomes" id="UP000198582">
    <property type="component" value="Unassembled WGS sequence"/>
</dbReference>
<dbReference type="EMBL" id="FOEF01000028">
    <property type="protein sequence ID" value="SEP53527.1"/>
    <property type="molecule type" value="Genomic_DNA"/>
</dbReference>
<dbReference type="Gene3D" id="2.60.40.420">
    <property type="entry name" value="Cupredoxins - blue copper proteins"/>
    <property type="match status" value="1"/>
</dbReference>
<dbReference type="InterPro" id="IPR028096">
    <property type="entry name" value="EfeO_Cupredoxin"/>
</dbReference>
<feature type="domain" description="EfeO-type cupredoxin-like" evidence="2">
    <location>
        <begin position="49"/>
        <end position="139"/>
    </location>
</feature>
<evidence type="ECO:0000313" key="4">
    <source>
        <dbReference type="Proteomes" id="UP000198582"/>
    </source>
</evidence>
<proteinExistence type="predicted"/>
<dbReference type="AlphaFoldDB" id="A0A1H8YMW1"/>
<dbReference type="InterPro" id="IPR008972">
    <property type="entry name" value="Cupredoxin"/>
</dbReference>
<dbReference type="OrthoDB" id="7431902at2"/>
<gene>
    <name evidence="3" type="ORF">SAMN04489732_12814</name>
</gene>
<dbReference type="PROSITE" id="PS00079">
    <property type="entry name" value="MULTICOPPER_OXIDASE1"/>
    <property type="match status" value="1"/>
</dbReference>